<dbReference type="InterPro" id="IPR020904">
    <property type="entry name" value="Sc_DH/Rdtase_CS"/>
</dbReference>
<dbReference type="CDD" id="cd05233">
    <property type="entry name" value="SDR_c"/>
    <property type="match status" value="1"/>
</dbReference>
<dbReference type="AlphaFoldDB" id="Q24Z94"/>
<name>Q24Z94_DESHY</name>
<evidence type="ECO:0000256" key="2">
    <source>
        <dbReference type="ARBA" id="ARBA00023002"/>
    </source>
</evidence>
<dbReference type="STRING" id="138119.DSY0859"/>
<sequence length="264" mass="28476">MGLRKERVKLIMGTMRGKIAVVTGGLSGIGKACSLAFAQQQCTVVILDIQDEKAEETIKHCREAGGDAVYRNCNLLEYENIKSAFQFIEGTYGRLDYAINNAGFGFPPKPMDESTYEEVRTLYGINVQAYSMCMIHELRMMKEVGFGRIVNIASGTGLIANKGYSMYSAAKHAVVGMTKAAALDYAKDNITVNAIAPGTIETELVASLKFQAPEAYEQAKAANPSGRFGQPWEIARVALFLCEADSSFINGAIIPVDSGGTAGK</sequence>
<evidence type="ECO:0000313" key="3">
    <source>
        <dbReference type="EMBL" id="BAE82648.1"/>
    </source>
</evidence>
<organism evidence="3 4">
    <name type="scientific">Desulfitobacterium hafniense (strain Y51)</name>
    <dbReference type="NCBI Taxonomy" id="138119"/>
    <lineage>
        <taxon>Bacteria</taxon>
        <taxon>Bacillati</taxon>
        <taxon>Bacillota</taxon>
        <taxon>Clostridia</taxon>
        <taxon>Eubacteriales</taxon>
        <taxon>Desulfitobacteriaceae</taxon>
        <taxon>Desulfitobacterium</taxon>
    </lineage>
</organism>
<protein>
    <submittedName>
        <fullName evidence="3">Uncharacterized protein</fullName>
    </submittedName>
</protein>
<comment type="similarity">
    <text evidence="1">Belongs to the short-chain dehydrogenases/reductases (SDR) family.</text>
</comment>
<reference evidence="3 4" key="1">
    <citation type="journal article" date="2006" name="J. Bacteriol.">
        <title>Complete genome sequence of the dehalorespiring bacterium Desulfitobacterium hafniense Y51 and comparison with Dehalococcoides ethenogenes 195.</title>
        <authorList>
            <person name="Nonaka H."/>
            <person name="Keresztes G."/>
            <person name="Shinoda Y."/>
            <person name="Ikenaga Y."/>
            <person name="Abe M."/>
            <person name="Naito K."/>
            <person name="Inatomi K."/>
            <person name="Furukawa K."/>
            <person name="Inui M."/>
            <person name="Yukawa H."/>
        </authorList>
    </citation>
    <scope>NUCLEOTIDE SEQUENCE [LARGE SCALE GENOMIC DNA]</scope>
    <source>
        <strain evidence="3 4">Y51</strain>
    </source>
</reference>
<dbReference type="Proteomes" id="UP000001946">
    <property type="component" value="Chromosome"/>
</dbReference>
<dbReference type="EMBL" id="AP008230">
    <property type="protein sequence ID" value="BAE82648.1"/>
    <property type="molecule type" value="Genomic_DNA"/>
</dbReference>
<dbReference type="GO" id="GO:0016491">
    <property type="term" value="F:oxidoreductase activity"/>
    <property type="evidence" value="ECO:0007669"/>
    <property type="project" value="UniProtKB-KW"/>
</dbReference>
<keyword evidence="2" id="KW-0560">Oxidoreductase</keyword>
<dbReference type="PRINTS" id="PR00081">
    <property type="entry name" value="GDHRDH"/>
</dbReference>
<dbReference type="eggNOG" id="COG1028">
    <property type="taxonomic scope" value="Bacteria"/>
</dbReference>
<dbReference type="FunFam" id="3.40.50.720:FF:000084">
    <property type="entry name" value="Short-chain dehydrogenase reductase"/>
    <property type="match status" value="1"/>
</dbReference>
<dbReference type="Pfam" id="PF13561">
    <property type="entry name" value="adh_short_C2"/>
    <property type="match status" value="1"/>
</dbReference>
<dbReference type="KEGG" id="dsy:DSY0859"/>
<dbReference type="HOGENOM" id="CLU_010194_1_0_9"/>
<evidence type="ECO:0000313" key="4">
    <source>
        <dbReference type="Proteomes" id="UP000001946"/>
    </source>
</evidence>
<dbReference type="GO" id="GO:0008206">
    <property type="term" value="P:bile acid metabolic process"/>
    <property type="evidence" value="ECO:0007669"/>
    <property type="project" value="UniProtKB-ARBA"/>
</dbReference>
<dbReference type="SUPFAM" id="SSF51735">
    <property type="entry name" value="NAD(P)-binding Rossmann-fold domains"/>
    <property type="match status" value="1"/>
</dbReference>
<dbReference type="PANTHER" id="PTHR24321:SF11">
    <property type="entry name" value="BLR0893 PROTEIN"/>
    <property type="match status" value="1"/>
</dbReference>
<accession>Q24Z94</accession>
<evidence type="ECO:0000256" key="1">
    <source>
        <dbReference type="ARBA" id="ARBA00006484"/>
    </source>
</evidence>
<proteinExistence type="inferred from homology"/>
<dbReference type="PANTHER" id="PTHR24321">
    <property type="entry name" value="DEHYDROGENASES, SHORT CHAIN"/>
    <property type="match status" value="1"/>
</dbReference>
<dbReference type="InterPro" id="IPR002347">
    <property type="entry name" value="SDR_fam"/>
</dbReference>
<dbReference type="Gene3D" id="3.40.50.720">
    <property type="entry name" value="NAD(P)-binding Rossmann-like Domain"/>
    <property type="match status" value="1"/>
</dbReference>
<dbReference type="PROSITE" id="PS00061">
    <property type="entry name" value="ADH_SHORT"/>
    <property type="match status" value="1"/>
</dbReference>
<gene>
    <name evidence="3" type="ordered locus">DSY0859</name>
</gene>
<keyword evidence="4" id="KW-1185">Reference proteome</keyword>
<dbReference type="InterPro" id="IPR036291">
    <property type="entry name" value="NAD(P)-bd_dom_sf"/>
</dbReference>
<dbReference type="PRINTS" id="PR00080">
    <property type="entry name" value="SDRFAMILY"/>
</dbReference>